<sequence>MKEFKRTTNCLVDQHNHALIDGLYLEDLDGSLQALIRRDYPKATKNDFICSEHLLHYRLSSMDQMITKDYKQNQRLNHKLTRAMKKDEYQVVDVQEQLENSLTIGQKFADAVAHFGGSWHFLLSFIAFIIFWILLNQFHWFGANFDNYPFILLNLFLSIVAALQAPLIMMSQNRSSEYDRLESRNDYQVNQKSEEEIRILHSKIDHIIHQDQPNMLKIQKMQTEMLGSLEAQIAELKRLEEAHLKNTDGNKD</sequence>
<dbReference type="Pfam" id="PF06210">
    <property type="entry name" value="DUF1003"/>
    <property type="match status" value="1"/>
</dbReference>
<dbReference type="EMBL" id="JAIULA010000033">
    <property type="protein sequence ID" value="MCP0888001.1"/>
    <property type="molecule type" value="Genomic_DNA"/>
</dbReference>
<keyword evidence="1" id="KW-0472">Membrane</keyword>
<keyword evidence="1" id="KW-1133">Transmembrane helix</keyword>
<keyword evidence="3" id="KW-1185">Reference proteome</keyword>
<comment type="caution">
    <text evidence="2">The sequence shown here is derived from an EMBL/GenBank/DDBJ whole genome shotgun (WGS) entry which is preliminary data.</text>
</comment>
<reference evidence="2 3" key="1">
    <citation type="journal article" date="2023" name="Int. J. Syst. Evol. Microbiol.">
        <title>Ligilactobacillus ubinensis sp. nov., a novel species isolated from the wild ferment of a durian fruit (Durio zibethinus).</title>
        <authorList>
            <person name="Heng Y.C."/>
            <person name="Menon N."/>
            <person name="Chen B."/>
            <person name="Loo B.Z.L."/>
            <person name="Wong G.W.J."/>
            <person name="Lim A.C.H."/>
            <person name="Silvaraju S."/>
            <person name="Kittelmann S."/>
        </authorList>
    </citation>
    <scope>NUCLEOTIDE SEQUENCE [LARGE SCALE GENOMIC DNA]</scope>
    <source>
        <strain evidence="2 3">WILCCON 0076</strain>
    </source>
</reference>
<evidence type="ECO:0000256" key="1">
    <source>
        <dbReference type="SAM" id="Phobius"/>
    </source>
</evidence>
<feature type="transmembrane region" description="Helical" evidence="1">
    <location>
        <begin position="111"/>
        <end position="135"/>
    </location>
</feature>
<dbReference type="PANTHER" id="PTHR41386">
    <property type="entry name" value="INTEGRAL MEMBRANE PROTEIN-RELATED"/>
    <property type="match status" value="1"/>
</dbReference>
<dbReference type="RefSeq" id="WP_253362160.1">
    <property type="nucleotide sequence ID" value="NZ_JAIULA010000033.1"/>
</dbReference>
<dbReference type="PANTHER" id="PTHR41386:SF1">
    <property type="entry name" value="MEMBRANE PROTEIN"/>
    <property type="match status" value="1"/>
</dbReference>
<dbReference type="AlphaFoldDB" id="A0A9X2JPP5"/>
<organism evidence="2 3">
    <name type="scientific">Ligilactobacillus ubinensis</name>
    <dbReference type="NCBI Taxonomy" id="2876789"/>
    <lineage>
        <taxon>Bacteria</taxon>
        <taxon>Bacillati</taxon>
        <taxon>Bacillota</taxon>
        <taxon>Bacilli</taxon>
        <taxon>Lactobacillales</taxon>
        <taxon>Lactobacillaceae</taxon>
        <taxon>Ligilactobacillus</taxon>
    </lineage>
</organism>
<gene>
    <name evidence="2" type="ORF">LB941_11730</name>
</gene>
<proteinExistence type="predicted"/>
<evidence type="ECO:0000313" key="3">
    <source>
        <dbReference type="Proteomes" id="UP001139006"/>
    </source>
</evidence>
<protein>
    <submittedName>
        <fullName evidence="2">DUF1003 domain-containing protein</fullName>
    </submittedName>
</protein>
<accession>A0A9X2JPP5</accession>
<name>A0A9X2JPP5_9LACO</name>
<feature type="transmembrane region" description="Helical" evidence="1">
    <location>
        <begin position="147"/>
        <end position="170"/>
    </location>
</feature>
<evidence type="ECO:0000313" key="2">
    <source>
        <dbReference type="EMBL" id="MCP0888001.1"/>
    </source>
</evidence>
<dbReference type="InterPro" id="IPR010406">
    <property type="entry name" value="DUF1003"/>
</dbReference>
<dbReference type="Proteomes" id="UP001139006">
    <property type="component" value="Unassembled WGS sequence"/>
</dbReference>
<keyword evidence="1" id="KW-0812">Transmembrane</keyword>